<keyword evidence="1 3" id="KW-0554">One-carbon metabolism</keyword>
<dbReference type="SUPFAM" id="SSF53328">
    <property type="entry name" value="Formyltransferase"/>
    <property type="match status" value="1"/>
</dbReference>
<evidence type="ECO:0000256" key="2">
    <source>
        <dbReference type="ARBA" id="ARBA00022801"/>
    </source>
</evidence>
<comment type="function">
    <text evidence="3">Catalyzes the hydrolysis of 10-formyltetrahydrofolate (formyl-FH4) to formate and tetrahydrofolate (FH4).</text>
</comment>
<dbReference type="Pfam" id="PF00551">
    <property type="entry name" value="Formyl_trans_N"/>
    <property type="match status" value="1"/>
</dbReference>
<dbReference type="PANTHER" id="PTHR42706">
    <property type="entry name" value="FORMYLTETRAHYDROFOLATE DEFORMYLASE"/>
    <property type="match status" value="1"/>
</dbReference>
<dbReference type="SUPFAM" id="SSF55021">
    <property type="entry name" value="ACT-like"/>
    <property type="match status" value="1"/>
</dbReference>
<dbReference type="EC" id="3.5.1.10" evidence="3 4"/>
<evidence type="ECO:0000256" key="1">
    <source>
        <dbReference type="ARBA" id="ARBA00022563"/>
    </source>
</evidence>
<comment type="similarity">
    <text evidence="3">Belongs to the PurU family.</text>
</comment>
<keyword evidence="3" id="KW-0658">Purine biosynthesis</keyword>
<sequence>MLQRIVRVSCPDRTGLVSIITTAFADRGLNINQLDQFTNDGSFFVRAVIEAPSGLFASPATEDDEFRRLGERLTASLDDAEVEIRPHPAQQRIVVLASRTDHCLNEMIRRAQDGQLGGSIVKVVANHDVHRQVCEFHGIPFVVVPHEGLSKQEHEAAVLEAIGEDVDLIVLARYMRILSDEFLQKAPTPIINIHHSFLPSFIGANPYQRAHDRGVKMIGATAHYVTADLDEGPIIEQDVTRVHHGHSKDDLVQAGADVERTVLHRAVQAHCEGRIFLNGDRTVVFGS</sequence>
<dbReference type="NCBIfam" id="TIGR00655">
    <property type="entry name" value="PurU"/>
    <property type="match status" value="1"/>
</dbReference>
<dbReference type="PIRSF" id="PIRSF036480">
    <property type="entry name" value="FormyFH4_hydr"/>
    <property type="match status" value="1"/>
</dbReference>
<dbReference type="Proteomes" id="UP000009877">
    <property type="component" value="Unassembled WGS sequence"/>
</dbReference>
<dbReference type="UniPathway" id="UPA00074">
    <property type="reaction ID" value="UER00170"/>
</dbReference>
<dbReference type="InterPro" id="IPR002376">
    <property type="entry name" value="Formyl_transf_N"/>
</dbReference>
<dbReference type="InterPro" id="IPR036477">
    <property type="entry name" value="Formyl_transf_N_sf"/>
</dbReference>
<dbReference type="Pfam" id="PF01842">
    <property type="entry name" value="ACT"/>
    <property type="match status" value="1"/>
</dbReference>
<dbReference type="InterPro" id="IPR045865">
    <property type="entry name" value="ACT-like_dom_sf"/>
</dbReference>
<comment type="caution">
    <text evidence="6">The sequence shown here is derived from an EMBL/GenBank/DDBJ whole genome shotgun (WGS) entry which is preliminary data.</text>
</comment>
<evidence type="ECO:0000259" key="5">
    <source>
        <dbReference type="PROSITE" id="PS51671"/>
    </source>
</evidence>
<dbReference type="AlphaFoldDB" id="M2YDD9"/>
<dbReference type="NCBIfam" id="NF004684">
    <property type="entry name" value="PRK06027.1"/>
    <property type="match status" value="1"/>
</dbReference>
<reference evidence="6 7" key="1">
    <citation type="journal article" date="2014" name="Genome Announc.">
        <title>Draft Genome Sequence of Kocuria palustris PEL.</title>
        <authorList>
            <person name="Sharma G."/>
            <person name="Khatri I."/>
            <person name="Subramanian S."/>
        </authorList>
    </citation>
    <scope>NUCLEOTIDE SEQUENCE [LARGE SCALE GENOMIC DNA]</scope>
    <source>
        <strain evidence="6 7">PEL</strain>
    </source>
</reference>
<proteinExistence type="inferred from homology"/>
<dbReference type="GO" id="GO:0006189">
    <property type="term" value="P:'de novo' IMP biosynthetic process"/>
    <property type="evidence" value="ECO:0007669"/>
    <property type="project" value="UniProtKB-UniRule"/>
</dbReference>
<keyword evidence="2 3" id="KW-0378">Hydrolase</keyword>
<dbReference type="InterPro" id="IPR004810">
    <property type="entry name" value="PurU"/>
</dbReference>
<dbReference type="InterPro" id="IPR002912">
    <property type="entry name" value="ACT_dom"/>
</dbReference>
<evidence type="ECO:0000313" key="6">
    <source>
        <dbReference type="EMBL" id="EME36649.1"/>
    </source>
</evidence>
<comment type="pathway">
    <text evidence="3">Purine metabolism; IMP biosynthesis via de novo pathway; formate from 10-formyl-5,6,7,8-tetrahydrofolate: step 1/1.</text>
</comment>
<dbReference type="EMBL" id="ANHZ02000010">
    <property type="protein sequence ID" value="EME36649.1"/>
    <property type="molecule type" value="Genomic_DNA"/>
</dbReference>
<dbReference type="Gene3D" id="3.40.50.170">
    <property type="entry name" value="Formyl transferase, N-terminal domain"/>
    <property type="match status" value="1"/>
</dbReference>
<comment type="catalytic activity">
    <reaction evidence="3">
        <text>(6R)-10-formyltetrahydrofolate + H2O = (6S)-5,6,7,8-tetrahydrofolate + formate + H(+)</text>
        <dbReference type="Rhea" id="RHEA:19833"/>
        <dbReference type="ChEBI" id="CHEBI:15377"/>
        <dbReference type="ChEBI" id="CHEBI:15378"/>
        <dbReference type="ChEBI" id="CHEBI:15740"/>
        <dbReference type="ChEBI" id="CHEBI:57453"/>
        <dbReference type="ChEBI" id="CHEBI:195366"/>
        <dbReference type="EC" id="3.5.1.10"/>
    </reaction>
</comment>
<evidence type="ECO:0000313" key="7">
    <source>
        <dbReference type="Proteomes" id="UP000009877"/>
    </source>
</evidence>
<dbReference type="PROSITE" id="PS51671">
    <property type="entry name" value="ACT"/>
    <property type="match status" value="1"/>
</dbReference>
<protein>
    <recommendedName>
        <fullName evidence="3 4">Formyltetrahydrofolate deformylase</fullName>
        <ecNumber evidence="3 4">3.5.1.10</ecNumber>
    </recommendedName>
    <alternativeName>
        <fullName evidence="3">Formyl-FH(4) hydrolase</fullName>
    </alternativeName>
</protein>
<dbReference type="HAMAP" id="MF_01927">
    <property type="entry name" value="PurU"/>
    <property type="match status" value="1"/>
</dbReference>
<accession>M2YDD9</accession>
<dbReference type="STRING" id="71999.KPaMU14_05135"/>
<evidence type="ECO:0000256" key="4">
    <source>
        <dbReference type="NCBIfam" id="TIGR00655"/>
    </source>
</evidence>
<keyword evidence="7" id="KW-1185">Reference proteome</keyword>
<organism evidence="6 7">
    <name type="scientific">Kocuria palustris PEL</name>
    <dbReference type="NCBI Taxonomy" id="1236550"/>
    <lineage>
        <taxon>Bacteria</taxon>
        <taxon>Bacillati</taxon>
        <taxon>Actinomycetota</taxon>
        <taxon>Actinomycetes</taxon>
        <taxon>Micrococcales</taxon>
        <taxon>Micrococcaceae</taxon>
        <taxon>Kocuria</taxon>
    </lineage>
</organism>
<feature type="active site" evidence="3">
    <location>
        <position position="230"/>
    </location>
</feature>
<evidence type="ECO:0000256" key="3">
    <source>
        <dbReference type="HAMAP-Rule" id="MF_01927"/>
    </source>
</evidence>
<name>M2YDD9_9MICC</name>
<dbReference type="PRINTS" id="PR01575">
    <property type="entry name" value="FFH4HYDRLASE"/>
</dbReference>
<dbReference type="RefSeq" id="WP_006214624.1">
    <property type="nucleotide sequence ID" value="NZ_ANHZ02000010.1"/>
</dbReference>
<dbReference type="GO" id="GO:0008864">
    <property type="term" value="F:formyltetrahydrofolate deformylase activity"/>
    <property type="evidence" value="ECO:0007669"/>
    <property type="project" value="UniProtKB-UniRule"/>
</dbReference>
<dbReference type="GO" id="GO:0006730">
    <property type="term" value="P:one-carbon metabolic process"/>
    <property type="evidence" value="ECO:0007669"/>
    <property type="project" value="UniProtKB-KW"/>
</dbReference>
<dbReference type="Gene3D" id="3.30.70.260">
    <property type="match status" value="1"/>
</dbReference>
<feature type="domain" description="ACT" evidence="5">
    <location>
        <begin position="5"/>
        <end position="87"/>
    </location>
</feature>
<gene>
    <name evidence="3" type="primary">purU</name>
    <name evidence="6" type="ORF">C884_00210</name>
</gene>
<dbReference type="PANTHER" id="PTHR42706:SF1">
    <property type="entry name" value="FORMYLTETRAHYDROFOLATE DEFORMYLASE 2, MITOCHONDRIAL"/>
    <property type="match status" value="1"/>
</dbReference>